<name>A0ABM1DPW1_PRICU</name>
<keyword evidence="4" id="KW-0418">Kinase</keyword>
<dbReference type="RefSeq" id="XP_014661982.1">
    <property type="nucleotide sequence ID" value="XM_014806496.1"/>
</dbReference>
<feature type="domain" description="AGC-kinase C-terminal" evidence="6">
    <location>
        <begin position="20"/>
        <end position="97"/>
    </location>
</feature>
<proteinExistence type="predicted"/>
<evidence type="ECO:0000256" key="1">
    <source>
        <dbReference type="ARBA" id="ARBA00022527"/>
    </source>
</evidence>
<dbReference type="InterPro" id="IPR000961">
    <property type="entry name" value="AGC-kinase_C"/>
</dbReference>
<keyword evidence="5" id="KW-0067">ATP-binding</keyword>
<evidence type="ECO:0000313" key="7">
    <source>
        <dbReference type="Proteomes" id="UP000695022"/>
    </source>
</evidence>
<evidence type="ECO:0000256" key="4">
    <source>
        <dbReference type="ARBA" id="ARBA00022777"/>
    </source>
</evidence>
<gene>
    <name evidence="8" type="primary">LOC106805028</name>
</gene>
<evidence type="ECO:0000256" key="2">
    <source>
        <dbReference type="ARBA" id="ARBA00022679"/>
    </source>
</evidence>
<evidence type="ECO:0000256" key="3">
    <source>
        <dbReference type="ARBA" id="ARBA00022741"/>
    </source>
</evidence>
<evidence type="ECO:0000313" key="8">
    <source>
        <dbReference type="RefSeq" id="XP_014661982.1"/>
    </source>
</evidence>
<evidence type="ECO:0000259" key="6">
    <source>
        <dbReference type="PROSITE" id="PS51285"/>
    </source>
</evidence>
<keyword evidence="7" id="KW-1185">Reference proteome</keyword>
<keyword evidence="2" id="KW-0808">Transferase</keyword>
<keyword evidence="3" id="KW-0547">Nucleotide-binding</keyword>
<dbReference type="GeneID" id="106805028"/>
<dbReference type="InterPro" id="IPR017892">
    <property type="entry name" value="Pkinase_C"/>
</dbReference>
<accession>A0ABM1DPW1</accession>
<dbReference type="SMART" id="SM00133">
    <property type="entry name" value="S_TK_X"/>
    <property type="match status" value="1"/>
</dbReference>
<dbReference type="Gene3D" id="3.30.200.20">
    <property type="entry name" value="Phosphorylase Kinase, domain 1"/>
    <property type="match status" value="1"/>
</dbReference>
<evidence type="ECO:0000256" key="5">
    <source>
        <dbReference type="ARBA" id="ARBA00022840"/>
    </source>
</evidence>
<reference evidence="8" key="1">
    <citation type="submission" date="2025-08" db="UniProtKB">
        <authorList>
            <consortium name="RefSeq"/>
        </authorList>
    </citation>
    <scope>IDENTIFICATION</scope>
</reference>
<organism evidence="7 8">
    <name type="scientific">Priapulus caudatus</name>
    <name type="common">Priapulid worm</name>
    <dbReference type="NCBI Taxonomy" id="37621"/>
    <lineage>
        <taxon>Eukaryota</taxon>
        <taxon>Metazoa</taxon>
        <taxon>Ecdysozoa</taxon>
        <taxon>Scalidophora</taxon>
        <taxon>Priapulida</taxon>
        <taxon>Priapulimorpha</taxon>
        <taxon>Priapulimorphida</taxon>
        <taxon>Priapulidae</taxon>
        <taxon>Priapulus</taxon>
    </lineage>
</organism>
<dbReference type="PROSITE" id="PS51285">
    <property type="entry name" value="AGC_KINASE_CTER"/>
    <property type="match status" value="1"/>
</dbReference>
<dbReference type="Gene3D" id="1.10.510.10">
    <property type="entry name" value="Transferase(Phosphotransferase) domain 1"/>
    <property type="match status" value="1"/>
</dbReference>
<dbReference type="Pfam" id="PF00433">
    <property type="entry name" value="Pkinase_C"/>
    <property type="match status" value="1"/>
</dbReference>
<dbReference type="Proteomes" id="UP000695022">
    <property type="component" value="Unplaced"/>
</dbReference>
<sequence length="97" mass="10790">MGLGGGPEDVKEIKIHPFFTSINWKDLAERKVTPPFKPQVTSETDTRYFDAEFTGDSVDLTPPRHTGGPLNAIVEESTDAPYFQQFSYHGDRGTLGM</sequence>
<keyword evidence="1" id="KW-0723">Serine/threonine-protein kinase</keyword>
<protein>
    <submittedName>
        <fullName evidence="8">RAC serine/threonine-protein kinase-like</fullName>
    </submittedName>
</protein>
<dbReference type="PANTHER" id="PTHR24351">
    <property type="entry name" value="RIBOSOMAL PROTEIN S6 KINASE"/>
    <property type="match status" value="1"/>
</dbReference>